<dbReference type="EMBL" id="CP065687">
    <property type="protein sequence ID" value="QPS46008.1"/>
    <property type="molecule type" value="Genomic_DNA"/>
</dbReference>
<dbReference type="RefSeq" id="WP_009915910.1">
    <property type="nucleotide sequence ID" value="NZ_CP013382.1"/>
</dbReference>
<name>A0A7U4PBV8_9BURK</name>
<dbReference type="PROSITE" id="PS51352">
    <property type="entry name" value="THIOREDOXIN_2"/>
    <property type="match status" value="1"/>
</dbReference>
<dbReference type="Pfam" id="PF00578">
    <property type="entry name" value="AhpC-TSA"/>
    <property type="match status" value="1"/>
</dbReference>
<dbReference type="InterPro" id="IPR036249">
    <property type="entry name" value="Thioredoxin-like_sf"/>
</dbReference>
<dbReference type="InterPro" id="IPR000866">
    <property type="entry name" value="AhpC/TSA"/>
</dbReference>
<dbReference type="SUPFAM" id="SSF52833">
    <property type="entry name" value="Thioredoxin-like"/>
    <property type="match status" value="1"/>
</dbReference>
<evidence type="ECO:0000313" key="1">
    <source>
        <dbReference type="EMBL" id="QPS46008.1"/>
    </source>
</evidence>
<accession>A0A7U4PBV8</accession>
<dbReference type="KEGG" id="bhg:I6G56_28215"/>
<accession>A0A7T2U5N4</accession>
<proteinExistence type="predicted"/>
<reference evidence="1 2" key="1">
    <citation type="submission" date="2020-12" db="EMBL/GenBank/DDBJ databases">
        <title>FDA dAtabase for Regulatory Grade micrObial Sequences (FDA-ARGOS): Supporting development and validation of Infectious Disease Dx tests.</title>
        <authorList>
            <person name="Nelson B."/>
            <person name="Plummer A."/>
            <person name="Tallon L."/>
            <person name="Sadzewicz L."/>
            <person name="Zhao X."/>
            <person name="Boylan J."/>
            <person name="Ott S."/>
            <person name="Bowen H."/>
            <person name="Vavikolanu K."/>
            <person name="Mehta A."/>
            <person name="Aluvathingal J."/>
            <person name="Nadendla S."/>
            <person name="Myers T."/>
            <person name="Yan Y."/>
            <person name="Sichtig H."/>
        </authorList>
    </citation>
    <scope>NUCLEOTIDE SEQUENCE [LARGE SCALE GENOMIC DNA]</scope>
    <source>
        <strain evidence="1 2">FDAARGOS_899</strain>
    </source>
</reference>
<protein>
    <submittedName>
        <fullName evidence="1">Redoxin domain-containing protein</fullName>
    </submittedName>
</protein>
<evidence type="ECO:0000313" key="2">
    <source>
        <dbReference type="Proteomes" id="UP000594943"/>
    </source>
</evidence>
<organism evidence="1 2">
    <name type="scientific">Burkholderia humptydooensis</name>
    <dbReference type="NCBI Taxonomy" id="430531"/>
    <lineage>
        <taxon>Bacteria</taxon>
        <taxon>Pseudomonadati</taxon>
        <taxon>Pseudomonadota</taxon>
        <taxon>Betaproteobacteria</taxon>
        <taxon>Burkholderiales</taxon>
        <taxon>Burkholderiaceae</taxon>
        <taxon>Burkholderia</taxon>
        <taxon>pseudomallei group</taxon>
    </lineage>
</organism>
<dbReference type="GO" id="GO:0016491">
    <property type="term" value="F:oxidoreductase activity"/>
    <property type="evidence" value="ECO:0007669"/>
    <property type="project" value="InterPro"/>
</dbReference>
<dbReference type="Proteomes" id="UP000594943">
    <property type="component" value="Chromosome 2"/>
</dbReference>
<gene>
    <name evidence="1" type="ORF">I6G56_28215</name>
</gene>
<dbReference type="GO" id="GO:0016209">
    <property type="term" value="F:antioxidant activity"/>
    <property type="evidence" value="ECO:0007669"/>
    <property type="project" value="InterPro"/>
</dbReference>
<dbReference type="InterPro" id="IPR013766">
    <property type="entry name" value="Thioredoxin_domain"/>
</dbReference>
<dbReference type="Gene3D" id="3.40.30.10">
    <property type="entry name" value="Glutaredoxin"/>
    <property type="match status" value="1"/>
</dbReference>
<sequence>MIVTTSNEPRIRRHSPFVAAVRTPLAGVWVGIRFLLIPLLWLHYRTGSRMDWAFSVDAFMKRSLYPLTETPDDVLKRDLELPASVQGRHDIAEPADGETDAVSPPRSGNGWARLGHHPIDLARFANGRPLLLILYRGSWCPYSRLHLADLSTVARRLETLGVAVLAVSARRHDDWWRAKGISLAFAADPDGNLFQAMGVRIAPPLSHRVWGMLLPHESGFLFDRNGNLVAADVRRLNPTKTRQTFLSATRWLALAHELADAERIARQNF</sequence>
<dbReference type="AlphaFoldDB" id="A0A7U4PBV8"/>